<name>A0A1F6N3I5_9BACT</name>
<dbReference type="GO" id="GO:0003676">
    <property type="term" value="F:nucleic acid binding"/>
    <property type="evidence" value="ECO:0007669"/>
    <property type="project" value="InterPro"/>
</dbReference>
<comment type="caution">
    <text evidence="1">The sequence shown here is derived from an EMBL/GenBank/DDBJ whole genome shotgun (WGS) entry which is preliminary data.</text>
</comment>
<dbReference type="InterPro" id="IPR036397">
    <property type="entry name" value="RNaseH_sf"/>
</dbReference>
<evidence type="ECO:0000313" key="2">
    <source>
        <dbReference type="Proteomes" id="UP000177040"/>
    </source>
</evidence>
<evidence type="ECO:0000313" key="1">
    <source>
        <dbReference type="EMBL" id="OGH78270.1"/>
    </source>
</evidence>
<dbReference type="EMBL" id="MFQH01000015">
    <property type="protein sequence ID" value="OGH78270.1"/>
    <property type="molecule type" value="Genomic_DNA"/>
</dbReference>
<dbReference type="SUPFAM" id="SSF53098">
    <property type="entry name" value="Ribonuclease H-like"/>
    <property type="match status" value="1"/>
</dbReference>
<reference evidence="1 2" key="1">
    <citation type="journal article" date="2016" name="Nat. Commun.">
        <title>Thousands of microbial genomes shed light on interconnected biogeochemical processes in an aquifer system.</title>
        <authorList>
            <person name="Anantharaman K."/>
            <person name="Brown C.T."/>
            <person name="Hug L.A."/>
            <person name="Sharon I."/>
            <person name="Castelle C.J."/>
            <person name="Probst A.J."/>
            <person name="Thomas B.C."/>
            <person name="Singh A."/>
            <person name="Wilkins M.J."/>
            <person name="Karaoz U."/>
            <person name="Brodie E.L."/>
            <person name="Williams K.H."/>
            <person name="Hubbard S.S."/>
            <person name="Banfield J.F."/>
        </authorList>
    </citation>
    <scope>NUCLEOTIDE SEQUENCE [LARGE SCALE GENOMIC DNA]</scope>
</reference>
<sequence length="181" mass="21097">MEKNNIPIKPYSDNIVFLDTEFTDLNAKTGELLSIGLIKYTGEELYLELEYKGTVHPWVEEKVIPYLNKEKITKEIACEKIRTFIGDSQPYLMAYVNQFDAIFWYELFGSTKEHPAYWIPIDFASILFGLGYSPNSMGKHEFFKSLNIDKEKYTEHNALTDARLLRDTYIKFYENSGTLMA</sequence>
<protein>
    <submittedName>
        <fullName evidence="1">Uncharacterized protein</fullName>
    </submittedName>
</protein>
<dbReference type="Proteomes" id="UP000177040">
    <property type="component" value="Unassembled WGS sequence"/>
</dbReference>
<proteinExistence type="predicted"/>
<gene>
    <name evidence="1" type="ORF">A2983_02350</name>
</gene>
<dbReference type="AlphaFoldDB" id="A0A1F6N3I5"/>
<organism evidence="1 2">
    <name type="scientific">Candidatus Magasanikbacteria bacterium RIFCSPLOWO2_01_FULL_40_15</name>
    <dbReference type="NCBI Taxonomy" id="1798686"/>
    <lineage>
        <taxon>Bacteria</taxon>
        <taxon>Candidatus Magasanikiibacteriota</taxon>
    </lineage>
</organism>
<dbReference type="Gene3D" id="3.30.420.10">
    <property type="entry name" value="Ribonuclease H-like superfamily/Ribonuclease H"/>
    <property type="match status" value="1"/>
</dbReference>
<dbReference type="InterPro" id="IPR012337">
    <property type="entry name" value="RNaseH-like_sf"/>
</dbReference>
<accession>A0A1F6N3I5</accession>